<protein>
    <submittedName>
        <fullName evidence="2">Uncharacterized protein</fullName>
    </submittedName>
</protein>
<sequence>MTPGGHGGKVRDADADADTVSGDGPLEQKTESDWVAVRNSHEVTDDQRATPTAAAKNTAGRPNRSLRDIIVPTSHAGIDVEQGLRARHV</sequence>
<dbReference type="STRING" id="1631249.BQ8794_40395"/>
<dbReference type="Proteomes" id="UP000188388">
    <property type="component" value="Unassembled WGS sequence"/>
</dbReference>
<feature type="region of interest" description="Disordered" evidence="1">
    <location>
        <begin position="1"/>
        <end position="70"/>
    </location>
</feature>
<evidence type="ECO:0000256" key="1">
    <source>
        <dbReference type="SAM" id="MobiDB-lite"/>
    </source>
</evidence>
<dbReference type="EMBL" id="FTPD01000034">
    <property type="protein sequence ID" value="SIT57796.1"/>
    <property type="molecule type" value="Genomic_DNA"/>
</dbReference>
<organism evidence="2 3">
    <name type="scientific">Mesorhizobium prunaredense</name>
    <dbReference type="NCBI Taxonomy" id="1631249"/>
    <lineage>
        <taxon>Bacteria</taxon>
        <taxon>Pseudomonadati</taxon>
        <taxon>Pseudomonadota</taxon>
        <taxon>Alphaproteobacteria</taxon>
        <taxon>Hyphomicrobiales</taxon>
        <taxon>Phyllobacteriaceae</taxon>
        <taxon>Mesorhizobium</taxon>
    </lineage>
</organism>
<evidence type="ECO:0000313" key="2">
    <source>
        <dbReference type="EMBL" id="SIT57796.1"/>
    </source>
</evidence>
<proteinExistence type="predicted"/>
<gene>
    <name evidence="2" type="ORF">BQ8794_40395</name>
</gene>
<accession>A0A1R3VG22</accession>
<feature type="compositionally biased region" description="Basic and acidic residues" evidence="1">
    <location>
        <begin position="39"/>
        <end position="48"/>
    </location>
</feature>
<reference evidence="3" key="1">
    <citation type="submission" date="2017-01" db="EMBL/GenBank/DDBJ databases">
        <authorList>
            <person name="Brunel B."/>
        </authorList>
    </citation>
    <scope>NUCLEOTIDE SEQUENCE [LARGE SCALE GENOMIC DNA]</scope>
</reference>
<dbReference type="AlphaFoldDB" id="A0A1R3VG22"/>
<name>A0A1R3VG22_9HYPH</name>
<evidence type="ECO:0000313" key="3">
    <source>
        <dbReference type="Proteomes" id="UP000188388"/>
    </source>
</evidence>
<keyword evidence="3" id="KW-1185">Reference proteome</keyword>